<dbReference type="EMBL" id="LUGG01000004">
    <property type="protein sequence ID" value="OBZ75841.1"/>
    <property type="molecule type" value="Genomic_DNA"/>
</dbReference>
<protein>
    <submittedName>
        <fullName evidence="1">Uncharacterized protein</fullName>
    </submittedName>
</protein>
<evidence type="ECO:0000313" key="2">
    <source>
        <dbReference type="Proteomes" id="UP000092993"/>
    </source>
</evidence>
<dbReference type="Proteomes" id="UP000092993">
    <property type="component" value="Unassembled WGS sequence"/>
</dbReference>
<name>A0A1C7MFY7_GRIFR</name>
<keyword evidence="2" id="KW-1185">Reference proteome</keyword>
<accession>A0A1C7MFY7</accession>
<dbReference type="AlphaFoldDB" id="A0A1C7MFY7"/>
<organism evidence="1 2">
    <name type="scientific">Grifola frondosa</name>
    <name type="common">Maitake</name>
    <name type="synonym">Polyporus frondosus</name>
    <dbReference type="NCBI Taxonomy" id="5627"/>
    <lineage>
        <taxon>Eukaryota</taxon>
        <taxon>Fungi</taxon>
        <taxon>Dikarya</taxon>
        <taxon>Basidiomycota</taxon>
        <taxon>Agaricomycotina</taxon>
        <taxon>Agaricomycetes</taxon>
        <taxon>Polyporales</taxon>
        <taxon>Grifolaceae</taxon>
        <taxon>Grifola</taxon>
    </lineage>
</organism>
<gene>
    <name evidence="1" type="ORF">A0H81_04895</name>
</gene>
<proteinExistence type="predicted"/>
<comment type="caution">
    <text evidence="1">The sequence shown here is derived from an EMBL/GenBank/DDBJ whole genome shotgun (WGS) entry which is preliminary data.</text>
</comment>
<evidence type="ECO:0000313" key="1">
    <source>
        <dbReference type="EMBL" id="OBZ75841.1"/>
    </source>
</evidence>
<sequence length="93" mass="10595">MSGMCALNEVISAPSILKLPRTTDPYIRLDLDEHRCLPRSPKYCVAAHIVPNWYLSHAHCLLRIKDITQTLKIQGIALLRRRLVAVLRGPIRI</sequence>
<reference evidence="1 2" key="1">
    <citation type="submission" date="2016-03" db="EMBL/GenBank/DDBJ databases">
        <title>Whole genome sequencing of Grifola frondosa 9006-11.</title>
        <authorList>
            <person name="Min B."/>
            <person name="Park H."/>
            <person name="Kim J.-G."/>
            <person name="Cho H."/>
            <person name="Oh Y.-L."/>
            <person name="Kong W.-S."/>
            <person name="Choi I.-G."/>
        </authorList>
    </citation>
    <scope>NUCLEOTIDE SEQUENCE [LARGE SCALE GENOMIC DNA]</scope>
    <source>
        <strain evidence="1 2">9006-11</strain>
    </source>
</reference>